<feature type="domain" description="Cwf19-like protein C-terminal" evidence="4">
    <location>
        <begin position="709"/>
        <end position="803"/>
    </location>
</feature>
<dbReference type="RefSeq" id="XP_022643987.1">
    <property type="nucleotide sequence ID" value="XM_022788252.1"/>
</dbReference>
<dbReference type="OMA" id="FMKCLTR"/>
<evidence type="ECO:0000259" key="4">
    <source>
        <dbReference type="Pfam" id="PF04676"/>
    </source>
</evidence>
<dbReference type="Pfam" id="PF04676">
    <property type="entry name" value="CwfJ_C_2"/>
    <property type="match status" value="1"/>
</dbReference>
<evidence type="ECO:0000256" key="2">
    <source>
        <dbReference type="SAM" id="Coils"/>
    </source>
</evidence>
<evidence type="ECO:0000256" key="3">
    <source>
        <dbReference type="SAM" id="MobiDB-lite"/>
    </source>
</evidence>
<feature type="compositionally biased region" description="Polar residues" evidence="3">
    <location>
        <begin position="330"/>
        <end position="339"/>
    </location>
</feature>
<feature type="compositionally biased region" description="Basic and acidic residues" evidence="3">
    <location>
        <begin position="308"/>
        <end position="328"/>
    </location>
</feature>
<name>A0A7M7M8K5_VARDE</name>
<dbReference type="PANTHER" id="PTHR12072">
    <property type="entry name" value="CWF19, CELL CYCLE CONTROL PROTEIN"/>
    <property type="match status" value="1"/>
</dbReference>
<dbReference type="KEGG" id="vde:111243138"/>
<feature type="compositionally biased region" description="Polar residues" evidence="3">
    <location>
        <begin position="290"/>
        <end position="299"/>
    </location>
</feature>
<accession>A0A7M7M8K5</accession>
<feature type="compositionally biased region" description="Basic residues" evidence="3">
    <location>
        <begin position="1"/>
        <end position="22"/>
    </location>
</feature>
<evidence type="ECO:0000256" key="1">
    <source>
        <dbReference type="ARBA" id="ARBA00006795"/>
    </source>
</evidence>
<feature type="domain" description="Cwf19-like C-terminal" evidence="5">
    <location>
        <begin position="576"/>
        <end position="700"/>
    </location>
</feature>
<dbReference type="EnsemblMetazoa" id="XM_022788252">
    <property type="protein sequence ID" value="XP_022643987"/>
    <property type="gene ID" value="LOC111243138"/>
</dbReference>
<dbReference type="Proteomes" id="UP000594260">
    <property type="component" value="Unplaced"/>
</dbReference>
<evidence type="ECO:0000313" key="6">
    <source>
        <dbReference type="EnsemblMetazoa" id="XP_022643987"/>
    </source>
</evidence>
<dbReference type="RefSeq" id="XP_022643985.1">
    <property type="nucleotide sequence ID" value="XM_022788250.1"/>
</dbReference>
<feature type="compositionally biased region" description="Low complexity" evidence="3">
    <location>
        <begin position="53"/>
        <end position="63"/>
    </location>
</feature>
<dbReference type="EnsemblMetazoa" id="XM_022788253">
    <property type="protein sequence ID" value="XP_022643988"/>
    <property type="gene ID" value="LOC111243138"/>
</dbReference>
<dbReference type="AlphaFoldDB" id="A0A7M7M8K5"/>
<protein>
    <recommendedName>
        <fullName evidence="8">CWF19-like protein 2</fullName>
    </recommendedName>
</protein>
<feature type="compositionally biased region" description="Basic and acidic residues" evidence="3">
    <location>
        <begin position="356"/>
        <end position="367"/>
    </location>
</feature>
<dbReference type="FunCoup" id="A0A7M7M8K5">
    <property type="interactions" value="1712"/>
</dbReference>
<evidence type="ECO:0000259" key="5">
    <source>
        <dbReference type="Pfam" id="PF04677"/>
    </source>
</evidence>
<reference evidence="6" key="1">
    <citation type="submission" date="2021-01" db="UniProtKB">
        <authorList>
            <consortium name="EnsemblMetazoa"/>
        </authorList>
    </citation>
    <scope>IDENTIFICATION</scope>
</reference>
<dbReference type="OrthoDB" id="2113965at2759"/>
<dbReference type="PANTHER" id="PTHR12072:SF5">
    <property type="entry name" value="CWF19-LIKE PROTEIN 2"/>
    <property type="match status" value="1"/>
</dbReference>
<feature type="region of interest" description="Disordered" evidence="3">
    <location>
        <begin position="226"/>
        <end position="403"/>
    </location>
</feature>
<dbReference type="InterPro" id="IPR006767">
    <property type="entry name" value="Cwf19-like_C_dom-2"/>
</dbReference>
<organism evidence="6 7">
    <name type="scientific">Varroa destructor</name>
    <name type="common">Honeybee mite</name>
    <dbReference type="NCBI Taxonomy" id="109461"/>
    <lineage>
        <taxon>Eukaryota</taxon>
        <taxon>Metazoa</taxon>
        <taxon>Ecdysozoa</taxon>
        <taxon>Arthropoda</taxon>
        <taxon>Chelicerata</taxon>
        <taxon>Arachnida</taxon>
        <taxon>Acari</taxon>
        <taxon>Parasitiformes</taxon>
        <taxon>Mesostigmata</taxon>
        <taxon>Gamasina</taxon>
        <taxon>Dermanyssoidea</taxon>
        <taxon>Varroidae</taxon>
        <taxon>Varroa</taxon>
    </lineage>
</organism>
<dbReference type="GeneID" id="111243138"/>
<proteinExistence type="inferred from homology"/>
<feature type="region of interest" description="Disordered" evidence="3">
    <location>
        <begin position="472"/>
        <end position="494"/>
    </location>
</feature>
<sequence>MGKHKKKDKKKDKKKHRRRRSSPKSDSDGSSSSWEEVPKASDNNQKQDKEGSSSESSSASVCSWKNVSKGSQKNADRGPANQTFCQASERIDWLAGSDILSSISKDYREEKRGRHQQRKQMERRVDQPGQHEREQNPYWKDGGLGLPQSESTASEQTGEGLSASRSLPVAESDHGQLQWLQRALKRLKEEAHDKGLPVEEVAKERWGSLSKLEGLIREAELKTGIRCGRGPIRYNDNSCFDGRSDRRHHEGGSSRKWEDTRRRLRRPDSDDEGEYRGSAARVLQKDNERTSSNGTSWTVSVDHRKSRQHQDSRYRIDKERKSWRKDTLQMEPSCQTQSKSELEDVETTGSPQKSGEFQREPEGDAKASTESCASHVKINASSNLQSQASKDEDQQEEEIKVLSDTELNKLAAKLLKAEMMGHTEQADKLRKKIQAARKLREENPYAGKGQALQQHEVVILTKTDSRGISRPVQLIPEEGPSDAKRQKKIKPDTHRAGDRMRYFADDDRQSLKEMFEREKLSTAADDMAMFAKMAGRIKAKVGDEDYTVDDGFVEQAARHDDSKSQKEQDANKAIQEHHVMRKALETCYYCLESPACLKHLLISVGSYVALSLPTYESLTEGHCILAPTQHIAALNLADEDVWQEITRFRTALTAMFLAANYDCVFLETAMGLSSLRKPHTVLHCVPVPREVGELLPMYYKKAILESETEWAQNKKLVDLSVKRGLRYSIPKGLPYFAVDFGTDHGFAHVIENEKEFPRHFGLEIVGGLIDCEPRLWLKKRAENFQQQSLKAVKFSKMWSPYEFNEKLV</sequence>
<feature type="compositionally biased region" description="Basic and acidic residues" evidence="3">
    <location>
        <begin position="119"/>
        <end position="135"/>
    </location>
</feature>
<dbReference type="InParanoid" id="A0A7M7M8K5"/>
<evidence type="ECO:0000313" key="7">
    <source>
        <dbReference type="Proteomes" id="UP000594260"/>
    </source>
</evidence>
<dbReference type="GO" id="GO:0071014">
    <property type="term" value="C:post-mRNA release spliceosomal complex"/>
    <property type="evidence" value="ECO:0007669"/>
    <property type="project" value="TreeGrafter"/>
</dbReference>
<dbReference type="GO" id="GO:0000398">
    <property type="term" value="P:mRNA splicing, via spliceosome"/>
    <property type="evidence" value="ECO:0007669"/>
    <property type="project" value="TreeGrafter"/>
</dbReference>
<feature type="compositionally biased region" description="Basic and acidic residues" evidence="3">
    <location>
        <begin position="389"/>
        <end position="403"/>
    </location>
</feature>
<keyword evidence="7" id="KW-1185">Reference proteome</keyword>
<keyword evidence="2" id="KW-0175">Coiled coil</keyword>
<dbReference type="InterPro" id="IPR006768">
    <property type="entry name" value="Cwf19-like_C_dom-1"/>
</dbReference>
<feature type="compositionally biased region" description="Basic and acidic residues" evidence="3">
    <location>
        <begin position="481"/>
        <end position="494"/>
    </location>
</feature>
<dbReference type="InterPro" id="IPR040194">
    <property type="entry name" value="Cwf19-like"/>
</dbReference>
<dbReference type="RefSeq" id="XP_022643988.1">
    <property type="nucleotide sequence ID" value="XM_022788253.1"/>
</dbReference>
<evidence type="ECO:0008006" key="8">
    <source>
        <dbReference type="Google" id="ProtNLM"/>
    </source>
</evidence>
<feature type="compositionally biased region" description="Polar residues" evidence="3">
    <location>
        <begin position="148"/>
        <end position="165"/>
    </location>
</feature>
<feature type="region of interest" description="Disordered" evidence="3">
    <location>
        <begin position="102"/>
        <end position="175"/>
    </location>
</feature>
<dbReference type="EnsemblMetazoa" id="XM_022788250">
    <property type="protein sequence ID" value="XP_022643985"/>
    <property type="gene ID" value="LOC111243138"/>
</dbReference>
<feature type="coiled-coil region" evidence="2">
    <location>
        <begin position="412"/>
        <end position="439"/>
    </location>
</feature>
<feature type="compositionally biased region" description="Basic and acidic residues" evidence="3">
    <location>
        <begin position="242"/>
        <end position="261"/>
    </location>
</feature>
<feature type="region of interest" description="Disordered" evidence="3">
    <location>
        <begin position="1"/>
        <end position="81"/>
    </location>
</feature>
<feature type="compositionally biased region" description="Polar residues" evidence="3">
    <location>
        <begin position="379"/>
        <end position="388"/>
    </location>
</feature>
<comment type="similarity">
    <text evidence="1">Belongs to the CWF19 family.</text>
</comment>
<dbReference type="Pfam" id="PF04677">
    <property type="entry name" value="CwfJ_C_1"/>
    <property type="match status" value="1"/>
</dbReference>